<organism evidence="2 3">
    <name type="scientific">Cohnella faecalis</name>
    <dbReference type="NCBI Taxonomy" id="2315694"/>
    <lineage>
        <taxon>Bacteria</taxon>
        <taxon>Bacillati</taxon>
        <taxon>Bacillota</taxon>
        <taxon>Bacilli</taxon>
        <taxon>Bacillales</taxon>
        <taxon>Paenibacillaceae</taxon>
        <taxon>Cohnella</taxon>
    </lineage>
</organism>
<feature type="compositionally biased region" description="Acidic residues" evidence="1">
    <location>
        <begin position="1"/>
        <end position="18"/>
    </location>
</feature>
<reference evidence="2 3" key="1">
    <citation type="submission" date="2018-09" db="EMBL/GenBank/DDBJ databases">
        <title>Cohnella cavernae sp. nov., isolated from a karst cave.</title>
        <authorList>
            <person name="Zhu H."/>
        </authorList>
    </citation>
    <scope>NUCLEOTIDE SEQUENCE [LARGE SCALE GENOMIC DNA]</scope>
    <source>
        <strain evidence="2 3">K2E09-144</strain>
    </source>
</reference>
<gene>
    <name evidence="2" type="ORF">D3H35_04345</name>
</gene>
<evidence type="ECO:0000256" key="1">
    <source>
        <dbReference type="SAM" id="MobiDB-lite"/>
    </source>
</evidence>
<comment type="caution">
    <text evidence="2">The sequence shown here is derived from an EMBL/GenBank/DDBJ whole genome shotgun (WGS) entry which is preliminary data.</text>
</comment>
<proteinExistence type="predicted"/>
<feature type="region of interest" description="Disordered" evidence="1">
    <location>
        <begin position="1"/>
        <end position="45"/>
    </location>
</feature>
<evidence type="ECO:0000313" key="3">
    <source>
        <dbReference type="Proteomes" id="UP000266340"/>
    </source>
</evidence>
<protein>
    <submittedName>
        <fullName evidence="2">Uncharacterized protein</fullName>
    </submittedName>
</protein>
<name>A0A398CRE1_9BACL</name>
<dbReference type="EMBL" id="QXJM01000023">
    <property type="protein sequence ID" value="RIE04720.1"/>
    <property type="molecule type" value="Genomic_DNA"/>
</dbReference>
<keyword evidence="3" id="KW-1185">Reference proteome</keyword>
<sequence length="81" mass="8687">MESSEDEAVGGADTEPEGAGEAAGFPEGEEEGERGDEVAEQAVNSPTDKYIASKYVFRGPLILPPLSTVRCLRSFSNLRIR</sequence>
<evidence type="ECO:0000313" key="2">
    <source>
        <dbReference type="EMBL" id="RIE04720.1"/>
    </source>
</evidence>
<dbReference type="Proteomes" id="UP000266340">
    <property type="component" value="Unassembled WGS sequence"/>
</dbReference>
<accession>A0A398CRE1</accession>
<dbReference type="AlphaFoldDB" id="A0A398CRE1"/>